<dbReference type="Proteomes" id="UP001501480">
    <property type="component" value="Unassembled WGS sequence"/>
</dbReference>
<accession>A0ABN2W2A2</accession>
<sequence>MGTPKVISFYVFTPLADPEAVRVWQLQLAGSLGLRGRVLLSTHGINATLGGDITVLKRYVHGLREYPPFRRARIAWSTGRALDDGVTTALFPRLSVKVREEVVTFGSAGELEVDEDGVVGGGTRLSPQELDELVANDPDVVLLDGRNGIEYDVGHFRGAVRADVETTREFVGLIESGAWDHLKQTPVVTYCTGGIRCEVLTPLLRRRGFEQVYQLDGGIAHYGRTFGDSSLWEGSMYVFDGRTTVEFSDDAAVVGRCDRCAAATRRVVDCADGACVRQMVRCETCTAAEQRCEGHASATGAADDVGGYSCGQTVPSSGTVPSTR</sequence>
<dbReference type="CDD" id="cd01518">
    <property type="entry name" value="RHOD_YceA"/>
    <property type="match status" value="1"/>
</dbReference>
<dbReference type="EMBL" id="BAAAPY010000008">
    <property type="protein sequence ID" value="GAA2081551.1"/>
    <property type="molecule type" value="Genomic_DNA"/>
</dbReference>
<keyword evidence="1" id="KW-0819">tRNA processing</keyword>
<dbReference type="Pfam" id="PF17773">
    <property type="entry name" value="UPF0176_N"/>
    <property type="match status" value="1"/>
</dbReference>
<dbReference type="InterPro" id="IPR040503">
    <property type="entry name" value="TRHO_N"/>
</dbReference>
<dbReference type="RefSeq" id="WP_344328541.1">
    <property type="nucleotide sequence ID" value="NZ_BAAAPY010000008.1"/>
</dbReference>
<comment type="caution">
    <text evidence="3">The sequence shown here is derived from an EMBL/GenBank/DDBJ whole genome shotgun (WGS) entry which is preliminary data.</text>
</comment>
<evidence type="ECO:0000256" key="1">
    <source>
        <dbReference type="HAMAP-Rule" id="MF_00469"/>
    </source>
</evidence>
<dbReference type="HAMAP" id="MF_00469">
    <property type="entry name" value="TrhO"/>
    <property type="match status" value="1"/>
</dbReference>
<dbReference type="SUPFAM" id="SSF52821">
    <property type="entry name" value="Rhodanese/Cell cycle control phosphatase"/>
    <property type="match status" value="1"/>
</dbReference>
<dbReference type="Pfam" id="PF12368">
    <property type="entry name" value="Rhodanese_C"/>
    <property type="match status" value="1"/>
</dbReference>
<proteinExistence type="inferred from homology"/>
<reference evidence="3 4" key="1">
    <citation type="journal article" date="2019" name="Int. J. Syst. Evol. Microbiol.">
        <title>The Global Catalogue of Microorganisms (GCM) 10K type strain sequencing project: providing services to taxonomists for standard genome sequencing and annotation.</title>
        <authorList>
            <consortium name="The Broad Institute Genomics Platform"/>
            <consortium name="The Broad Institute Genome Sequencing Center for Infectious Disease"/>
            <person name="Wu L."/>
            <person name="Ma J."/>
        </authorList>
    </citation>
    <scope>NUCLEOTIDE SEQUENCE [LARGE SCALE GENOMIC DNA]</scope>
    <source>
        <strain evidence="3 4">JCM 15749</strain>
    </source>
</reference>
<evidence type="ECO:0000313" key="3">
    <source>
        <dbReference type="EMBL" id="GAA2081551.1"/>
    </source>
</evidence>
<dbReference type="PANTHER" id="PTHR43268:SF3">
    <property type="entry name" value="RHODANESE-LIKE DOMAIN-CONTAINING PROTEIN 7-RELATED"/>
    <property type="match status" value="1"/>
</dbReference>
<dbReference type="InterPro" id="IPR036873">
    <property type="entry name" value="Rhodanese-like_dom_sf"/>
</dbReference>
<dbReference type="NCBIfam" id="NF001134">
    <property type="entry name" value="PRK00142.1-2"/>
    <property type="match status" value="1"/>
</dbReference>
<dbReference type="InterPro" id="IPR020936">
    <property type="entry name" value="TrhO"/>
</dbReference>
<evidence type="ECO:0000259" key="2">
    <source>
        <dbReference type="PROSITE" id="PS50206"/>
    </source>
</evidence>
<comment type="similarity">
    <text evidence="1">Belongs to the TrhO family.</text>
</comment>
<protein>
    <recommendedName>
        <fullName evidence="1">tRNA uridine(34) hydroxylase</fullName>
        <ecNumber evidence="1">1.14.-.-</ecNumber>
    </recommendedName>
    <alternativeName>
        <fullName evidence="1">tRNA hydroxylation protein O</fullName>
    </alternativeName>
</protein>
<name>A0ABN2W2A2_9ACTN</name>
<comment type="catalytic activity">
    <reaction evidence="1">
        <text>uridine(34) in tRNA + AH2 + O2 = 5-hydroxyuridine(34) in tRNA + A + H2O</text>
        <dbReference type="Rhea" id="RHEA:64224"/>
        <dbReference type="Rhea" id="RHEA-COMP:11727"/>
        <dbReference type="Rhea" id="RHEA-COMP:13381"/>
        <dbReference type="ChEBI" id="CHEBI:13193"/>
        <dbReference type="ChEBI" id="CHEBI:15377"/>
        <dbReference type="ChEBI" id="CHEBI:15379"/>
        <dbReference type="ChEBI" id="CHEBI:17499"/>
        <dbReference type="ChEBI" id="CHEBI:65315"/>
        <dbReference type="ChEBI" id="CHEBI:136877"/>
    </reaction>
</comment>
<keyword evidence="1" id="KW-0560">Oxidoreductase</keyword>
<dbReference type="Pfam" id="PF00581">
    <property type="entry name" value="Rhodanese"/>
    <property type="match status" value="1"/>
</dbReference>
<gene>
    <name evidence="1" type="primary">trhO</name>
    <name evidence="3" type="ORF">GCM10009821_22760</name>
</gene>
<evidence type="ECO:0000313" key="4">
    <source>
        <dbReference type="Proteomes" id="UP001501480"/>
    </source>
</evidence>
<dbReference type="PANTHER" id="PTHR43268">
    <property type="entry name" value="THIOSULFATE SULFURTRANSFERASE/RHODANESE-LIKE DOMAIN-CONTAINING PROTEIN 2"/>
    <property type="match status" value="1"/>
</dbReference>
<dbReference type="Gene3D" id="3.30.70.100">
    <property type="match status" value="1"/>
</dbReference>
<dbReference type="InterPro" id="IPR001763">
    <property type="entry name" value="Rhodanese-like_dom"/>
</dbReference>
<dbReference type="InterPro" id="IPR022111">
    <property type="entry name" value="Rhodanese_C"/>
</dbReference>
<keyword evidence="4" id="KW-1185">Reference proteome</keyword>
<feature type="domain" description="Rhodanese" evidence="2">
    <location>
        <begin position="136"/>
        <end position="231"/>
    </location>
</feature>
<organism evidence="3 4">
    <name type="scientific">Aeromicrobium halocynthiae</name>
    <dbReference type="NCBI Taxonomy" id="560557"/>
    <lineage>
        <taxon>Bacteria</taxon>
        <taxon>Bacillati</taxon>
        <taxon>Actinomycetota</taxon>
        <taxon>Actinomycetes</taxon>
        <taxon>Propionibacteriales</taxon>
        <taxon>Nocardioidaceae</taxon>
        <taxon>Aeromicrobium</taxon>
    </lineage>
</organism>
<dbReference type="PROSITE" id="PS50206">
    <property type="entry name" value="RHODANESE_3"/>
    <property type="match status" value="1"/>
</dbReference>
<dbReference type="EC" id="1.14.-.-" evidence="1"/>
<dbReference type="SMART" id="SM00450">
    <property type="entry name" value="RHOD"/>
    <property type="match status" value="1"/>
</dbReference>
<dbReference type="Gene3D" id="3.40.250.10">
    <property type="entry name" value="Rhodanese-like domain"/>
    <property type="match status" value="1"/>
</dbReference>
<comment type="function">
    <text evidence="1">Catalyzes oxygen-dependent 5-hydroxyuridine (ho5U) modification at position 34 in tRNAs.</text>
</comment>